<organism evidence="2 3">
    <name type="scientific">Natronocalculus amylovorans</name>
    <dbReference type="NCBI Taxonomy" id="2917812"/>
    <lineage>
        <taxon>Archaea</taxon>
        <taxon>Methanobacteriati</taxon>
        <taxon>Methanobacteriota</taxon>
        <taxon>Stenosarchaea group</taxon>
        <taxon>Halobacteria</taxon>
        <taxon>Halobacteriales</taxon>
        <taxon>Haloferacaceae</taxon>
        <taxon>Natronocalculus</taxon>
    </lineage>
</organism>
<keyword evidence="3" id="KW-1185">Reference proteome</keyword>
<reference evidence="2" key="1">
    <citation type="journal article" date="2022" name="Syst. Appl. Microbiol.">
        <title>Natronocalculus amylovorans gen. nov., sp. nov., and Natranaeroarchaeum aerophilus sp. nov., dominant culturable amylolytic natronoarchaea from hypersaline soda lakes in southwestern Siberia.</title>
        <authorList>
            <person name="Sorokin D.Y."/>
            <person name="Elcheninov A.G."/>
            <person name="Khizhniak T.V."/>
            <person name="Koenen M."/>
            <person name="Bale N.J."/>
            <person name="Damste J.S.S."/>
            <person name="Kublanov I.V."/>
        </authorList>
    </citation>
    <scope>NUCLEOTIDE SEQUENCE</scope>
    <source>
        <strain evidence="2">AArc-St2</strain>
    </source>
</reference>
<feature type="transmembrane region" description="Helical" evidence="1">
    <location>
        <begin position="6"/>
        <end position="24"/>
    </location>
</feature>
<dbReference type="EMBL" id="JAKRVX010000003">
    <property type="protein sequence ID" value="MCL9817074.1"/>
    <property type="molecule type" value="Genomic_DNA"/>
</dbReference>
<sequence length="58" mass="5892">MNDNILWGGIGVLLAVGGAAVIGLEMTQADPLTQIYGVGVILAALLTVLIVAPSFRAN</sequence>
<name>A0AAE3FXD3_9EURY</name>
<evidence type="ECO:0000313" key="2">
    <source>
        <dbReference type="EMBL" id="MCL9817074.1"/>
    </source>
</evidence>
<dbReference type="AlphaFoldDB" id="A0AAE3FXD3"/>
<evidence type="ECO:0000256" key="1">
    <source>
        <dbReference type="SAM" id="Phobius"/>
    </source>
</evidence>
<dbReference type="Proteomes" id="UP001203207">
    <property type="component" value="Unassembled WGS sequence"/>
</dbReference>
<keyword evidence="1" id="KW-0812">Transmembrane</keyword>
<gene>
    <name evidence="2" type="ORF">AArcSt2_08980</name>
</gene>
<feature type="transmembrane region" description="Helical" evidence="1">
    <location>
        <begin position="36"/>
        <end position="55"/>
    </location>
</feature>
<proteinExistence type="predicted"/>
<comment type="caution">
    <text evidence="2">The sequence shown here is derived from an EMBL/GenBank/DDBJ whole genome shotgun (WGS) entry which is preliminary data.</text>
</comment>
<dbReference type="RefSeq" id="WP_174653814.1">
    <property type="nucleotide sequence ID" value="NZ_JAKRVX010000003.1"/>
</dbReference>
<accession>A0AAE3FXD3</accession>
<protein>
    <submittedName>
        <fullName evidence="2">Uncharacterized protein</fullName>
    </submittedName>
</protein>
<keyword evidence="1" id="KW-0472">Membrane</keyword>
<keyword evidence="1" id="KW-1133">Transmembrane helix</keyword>
<evidence type="ECO:0000313" key="3">
    <source>
        <dbReference type="Proteomes" id="UP001203207"/>
    </source>
</evidence>
<reference evidence="2" key="2">
    <citation type="submission" date="2022-02" db="EMBL/GenBank/DDBJ databases">
        <authorList>
            <person name="Elcheninov A.G."/>
            <person name="Sorokin D.Y."/>
            <person name="Kublanov I.V."/>
        </authorList>
    </citation>
    <scope>NUCLEOTIDE SEQUENCE</scope>
    <source>
        <strain evidence="2">AArc-St2</strain>
    </source>
</reference>